<accession>A0A8E2F1U8</accession>
<dbReference type="EMBL" id="KV749555">
    <property type="protein sequence ID" value="OCL08919.1"/>
    <property type="molecule type" value="Genomic_DNA"/>
</dbReference>
<reference evidence="1 2" key="1">
    <citation type="journal article" date="2016" name="Nat. Commun.">
        <title>Ectomycorrhizal ecology is imprinted in the genome of the dominant symbiotic fungus Cenococcum geophilum.</title>
        <authorList>
            <consortium name="DOE Joint Genome Institute"/>
            <person name="Peter M."/>
            <person name="Kohler A."/>
            <person name="Ohm R.A."/>
            <person name="Kuo A."/>
            <person name="Krutzmann J."/>
            <person name="Morin E."/>
            <person name="Arend M."/>
            <person name="Barry K.W."/>
            <person name="Binder M."/>
            <person name="Choi C."/>
            <person name="Clum A."/>
            <person name="Copeland A."/>
            <person name="Grisel N."/>
            <person name="Haridas S."/>
            <person name="Kipfer T."/>
            <person name="LaButti K."/>
            <person name="Lindquist E."/>
            <person name="Lipzen A."/>
            <person name="Maire R."/>
            <person name="Meier B."/>
            <person name="Mihaltcheva S."/>
            <person name="Molinier V."/>
            <person name="Murat C."/>
            <person name="Poggeler S."/>
            <person name="Quandt C.A."/>
            <person name="Sperisen C."/>
            <person name="Tritt A."/>
            <person name="Tisserant E."/>
            <person name="Crous P.W."/>
            <person name="Henrissat B."/>
            <person name="Nehls U."/>
            <person name="Egli S."/>
            <person name="Spatafora J.W."/>
            <person name="Grigoriev I.V."/>
            <person name="Martin F.M."/>
        </authorList>
    </citation>
    <scope>NUCLEOTIDE SEQUENCE [LARGE SCALE GENOMIC DNA]</scope>
    <source>
        <strain evidence="1 2">CBS 207.34</strain>
    </source>
</reference>
<evidence type="ECO:0000313" key="1">
    <source>
        <dbReference type="EMBL" id="OCL08919.1"/>
    </source>
</evidence>
<sequence length="106" mass="12785">MDEQLDLDQDWVDLERKIDCGAHLQGEEAPLEHATQEWIKNQVKARKRERKKRAWEAERPDSYASLDIQFRHPRVRHENRAVVREVISMRSGHGDYRPYHDRFLHT</sequence>
<organism evidence="1 2">
    <name type="scientific">Glonium stellatum</name>
    <dbReference type="NCBI Taxonomy" id="574774"/>
    <lineage>
        <taxon>Eukaryota</taxon>
        <taxon>Fungi</taxon>
        <taxon>Dikarya</taxon>
        <taxon>Ascomycota</taxon>
        <taxon>Pezizomycotina</taxon>
        <taxon>Dothideomycetes</taxon>
        <taxon>Pleosporomycetidae</taxon>
        <taxon>Gloniales</taxon>
        <taxon>Gloniaceae</taxon>
        <taxon>Glonium</taxon>
    </lineage>
</organism>
<dbReference type="Proteomes" id="UP000250140">
    <property type="component" value="Unassembled WGS sequence"/>
</dbReference>
<gene>
    <name evidence="1" type="ORF">AOQ84DRAFT_388516</name>
</gene>
<protein>
    <submittedName>
        <fullName evidence="1">Uncharacterized protein</fullName>
    </submittedName>
</protein>
<dbReference type="AlphaFoldDB" id="A0A8E2F1U8"/>
<keyword evidence="2" id="KW-1185">Reference proteome</keyword>
<evidence type="ECO:0000313" key="2">
    <source>
        <dbReference type="Proteomes" id="UP000250140"/>
    </source>
</evidence>
<proteinExistence type="predicted"/>
<name>A0A8E2F1U8_9PEZI</name>